<keyword evidence="3 4" id="KW-0342">GTP-binding</keyword>
<dbReference type="PIRSF" id="PIRSF005052">
    <property type="entry name" value="P-loopkin"/>
    <property type="match status" value="1"/>
</dbReference>
<organism evidence="8 9">
    <name type="scientific">Stella humosa</name>
    <dbReference type="NCBI Taxonomy" id="94"/>
    <lineage>
        <taxon>Bacteria</taxon>
        <taxon>Pseudomonadati</taxon>
        <taxon>Pseudomonadota</taxon>
        <taxon>Alphaproteobacteria</taxon>
        <taxon>Rhodospirillales</taxon>
        <taxon>Stellaceae</taxon>
        <taxon>Stella</taxon>
    </lineage>
</organism>
<keyword evidence="9" id="KW-1185">Reference proteome</keyword>
<dbReference type="AlphaFoldDB" id="A0A3N1KQR3"/>
<reference evidence="8 9" key="1">
    <citation type="submission" date="2018-11" db="EMBL/GenBank/DDBJ databases">
        <title>Genomic Encyclopedia of Type Strains, Phase IV (KMG-IV): sequencing the most valuable type-strain genomes for metagenomic binning, comparative biology and taxonomic classification.</title>
        <authorList>
            <person name="Goeker M."/>
        </authorList>
    </citation>
    <scope>NUCLEOTIDE SEQUENCE [LARGE SCALE GENOMIC DNA]</scope>
    <source>
        <strain evidence="8 9">DSM 5900</strain>
    </source>
</reference>
<dbReference type="PANTHER" id="PTHR30448:SF0">
    <property type="entry name" value="RNASE ADAPTER PROTEIN RAPZ"/>
    <property type="match status" value="1"/>
</dbReference>
<dbReference type="OrthoDB" id="9784461at2"/>
<evidence type="ECO:0000259" key="7">
    <source>
        <dbReference type="Pfam" id="PF22740"/>
    </source>
</evidence>
<evidence type="ECO:0000313" key="8">
    <source>
        <dbReference type="EMBL" id="ROP84143.1"/>
    </source>
</evidence>
<evidence type="ECO:0000256" key="5">
    <source>
        <dbReference type="SAM" id="MobiDB-lite"/>
    </source>
</evidence>
<dbReference type="GO" id="GO:0005525">
    <property type="term" value="F:GTP binding"/>
    <property type="evidence" value="ECO:0007669"/>
    <property type="project" value="UniProtKB-UniRule"/>
</dbReference>
<dbReference type="Pfam" id="PF22740">
    <property type="entry name" value="PapZ_C"/>
    <property type="match status" value="1"/>
</dbReference>
<sequence>MTRDNDPSDTGRAVESRPDFDGEQDDRPRVVIVTGLSGAGRTTALRALEDLGYEAVDNPPLALLAGLLHADAPAPRPMVIGIDVRTRDFATPTSLALLDRIASEGGRRITLLFLDCEDEVLGRRFTETRRRHPLAVDRPVLDGIRREREIVWPLRRRADLVLDTTALPPAELKRILEGHFALNAAPRLAISVMSFSYRQGLPREADLVIDVRFLDNPHYDPVLRPLTGRDPAVGARVAADPDFAAFFDGLTGWLAPLLPRYAHEGKSYLTIAIGCTGGKHRSVYCAERLSAWLAATGMPARLHHRDVDRAS</sequence>
<dbReference type="HAMAP" id="MF_00636">
    <property type="entry name" value="RapZ_like"/>
    <property type="match status" value="1"/>
</dbReference>
<dbReference type="RefSeq" id="WP_123691841.1">
    <property type="nucleotide sequence ID" value="NZ_AP019700.1"/>
</dbReference>
<evidence type="ECO:0000256" key="4">
    <source>
        <dbReference type="HAMAP-Rule" id="MF_00636"/>
    </source>
</evidence>
<feature type="compositionally biased region" description="Basic and acidic residues" evidence="5">
    <location>
        <begin position="12"/>
        <end position="27"/>
    </location>
</feature>
<keyword evidence="1 4" id="KW-0547">Nucleotide-binding</keyword>
<evidence type="ECO:0000256" key="1">
    <source>
        <dbReference type="ARBA" id="ARBA00022741"/>
    </source>
</evidence>
<feature type="region of interest" description="Disordered" evidence="5">
    <location>
        <begin position="1"/>
        <end position="27"/>
    </location>
</feature>
<comment type="caution">
    <text evidence="8">The sequence shown here is derived from an EMBL/GenBank/DDBJ whole genome shotgun (WGS) entry which is preliminary data.</text>
</comment>
<dbReference type="InterPro" id="IPR053931">
    <property type="entry name" value="RapZ_C"/>
</dbReference>
<feature type="domain" description="RapZ C-terminal" evidence="7">
    <location>
        <begin position="189"/>
        <end position="307"/>
    </location>
</feature>
<dbReference type="NCBIfam" id="NF003828">
    <property type="entry name" value="PRK05416.1"/>
    <property type="match status" value="1"/>
</dbReference>
<dbReference type="InterPro" id="IPR053930">
    <property type="entry name" value="RapZ-like_N"/>
</dbReference>
<dbReference type="GO" id="GO:0005524">
    <property type="term" value="F:ATP binding"/>
    <property type="evidence" value="ECO:0007669"/>
    <property type="project" value="UniProtKB-UniRule"/>
</dbReference>
<protein>
    <submittedName>
        <fullName evidence="8">UPF0042 nucleotide-binding protein</fullName>
    </submittedName>
</protein>
<proteinExistence type="inferred from homology"/>
<feature type="binding site" evidence="4">
    <location>
        <begin position="83"/>
        <end position="86"/>
    </location>
    <ligand>
        <name>GTP</name>
        <dbReference type="ChEBI" id="CHEBI:37565"/>
    </ligand>
</feature>
<name>A0A3N1KQR3_9PROT</name>
<accession>A0A3N1KQR3</accession>
<evidence type="ECO:0000259" key="6">
    <source>
        <dbReference type="Pfam" id="PF03668"/>
    </source>
</evidence>
<dbReference type="Gene3D" id="3.40.50.300">
    <property type="entry name" value="P-loop containing nucleotide triphosphate hydrolases"/>
    <property type="match status" value="1"/>
</dbReference>
<dbReference type="SUPFAM" id="SSF52540">
    <property type="entry name" value="P-loop containing nucleoside triphosphate hydrolases"/>
    <property type="match status" value="1"/>
</dbReference>
<dbReference type="Proteomes" id="UP000278222">
    <property type="component" value="Unassembled WGS sequence"/>
</dbReference>
<dbReference type="Pfam" id="PF03668">
    <property type="entry name" value="RapZ-like_N"/>
    <property type="match status" value="1"/>
</dbReference>
<gene>
    <name evidence="8" type="ORF">EDC65_3491</name>
</gene>
<dbReference type="PANTHER" id="PTHR30448">
    <property type="entry name" value="RNASE ADAPTER PROTEIN RAPZ"/>
    <property type="match status" value="1"/>
</dbReference>
<keyword evidence="2 4" id="KW-0067">ATP-binding</keyword>
<evidence type="ECO:0000313" key="9">
    <source>
        <dbReference type="Proteomes" id="UP000278222"/>
    </source>
</evidence>
<evidence type="ECO:0000256" key="3">
    <source>
        <dbReference type="ARBA" id="ARBA00023134"/>
    </source>
</evidence>
<dbReference type="InterPro" id="IPR027417">
    <property type="entry name" value="P-loop_NTPase"/>
</dbReference>
<feature type="binding site" evidence="4">
    <location>
        <begin position="35"/>
        <end position="42"/>
    </location>
    <ligand>
        <name>ATP</name>
        <dbReference type="ChEBI" id="CHEBI:30616"/>
    </ligand>
</feature>
<dbReference type="InterPro" id="IPR005337">
    <property type="entry name" value="RapZ-like"/>
</dbReference>
<feature type="domain" description="RapZ-like N-terminal" evidence="6">
    <location>
        <begin position="30"/>
        <end position="182"/>
    </location>
</feature>
<evidence type="ECO:0000256" key="2">
    <source>
        <dbReference type="ARBA" id="ARBA00022840"/>
    </source>
</evidence>
<dbReference type="EMBL" id="RJKX01000015">
    <property type="protein sequence ID" value="ROP84143.1"/>
    <property type="molecule type" value="Genomic_DNA"/>
</dbReference>